<sequence>MRVPALVLAAGLLAGPAFAQTGPGQDGGAAGQSTTQPASPGQGNGSDPGGSNPGGFGPAGAPRGDGNRVDSEFGRFRVDAQGRAPLSAPPGSLDAGQRAPSQPPAEVRPSPWLQRGG</sequence>
<dbReference type="AlphaFoldDB" id="A0A1V2GYA8"/>
<dbReference type="Proteomes" id="UP000188879">
    <property type="component" value="Unassembled WGS sequence"/>
</dbReference>
<keyword evidence="4" id="KW-1185">Reference proteome</keyword>
<evidence type="ECO:0000313" key="3">
    <source>
        <dbReference type="EMBL" id="ONG50090.1"/>
    </source>
</evidence>
<protein>
    <recommendedName>
        <fullName evidence="5">Translation initiation factor IF-2</fullName>
    </recommendedName>
</protein>
<accession>A0A1V2GYA8</accession>
<feature type="signal peptide" evidence="2">
    <location>
        <begin position="1"/>
        <end position="19"/>
    </location>
</feature>
<feature type="region of interest" description="Disordered" evidence="1">
    <location>
        <begin position="17"/>
        <end position="117"/>
    </location>
</feature>
<feature type="compositionally biased region" description="Basic and acidic residues" evidence="1">
    <location>
        <begin position="65"/>
        <end position="80"/>
    </location>
</feature>
<feature type="chain" id="PRO_5012189054" description="Translation initiation factor IF-2" evidence="2">
    <location>
        <begin position="20"/>
        <end position="117"/>
    </location>
</feature>
<gene>
    <name evidence="3" type="ORF">BKE38_19480</name>
</gene>
<keyword evidence="2" id="KW-0732">Signal</keyword>
<feature type="compositionally biased region" description="Gly residues" evidence="1">
    <location>
        <begin position="42"/>
        <end position="58"/>
    </location>
</feature>
<evidence type="ECO:0000256" key="2">
    <source>
        <dbReference type="SAM" id="SignalP"/>
    </source>
</evidence>
<name>A0A1V2GYA8_9PROT</name>
<evidence type="ECO:0000313" key="4">
    <source>
        <dbReference type="Proteomes" id="UP000188879"/>
    </source>
</evidence>
<dbReference type="EMBL" id="MLCO01000205">
    <property type="protein sequence ID" value="ONG50090.1"/>
    <property type="molecule type" value="Genomic_DNA"/>
</dbReference>
<proteinExistence type="predicted"/>
<evidence type="ECO:0008006" key="5">
    <source>
        <dbReference type="Google" id="ProtNLM"/>
    </source>
</evidence>
<dbReference type="RefSeq" id="WP_076958975.1">
    <property type="nucleotide sequence ID" value="NZ_MLCO01000205.1"/>
</dbReference>
<reference evidence="3 4" key="1">
    <citation type="submission" date="2016-10" db="EMBL/GenBank/DDBJ databases">
        <title>Draft Genome sequence of Roseomonas sp. strain M3.</title>
        <authorList>
            <person name="Subhash Y."/>
            <person name="Lee S."/>
        </authorList>
    </citation>
    <scope>NUCLEOTIDE SEQUENCE [LARGE SCALE GENOMIC DNA]</scope>
    <source>
        <strain evidence="3 4">M3</strain>
    </source>
</reference>
<evidence type="ECO:0000256" key="1">
    <source>
        <dbReference type="SAM" id="MobiDB-lite"/>
    </source>
</evidence>
<comment type="caution">
    <text evidence="3">The sequence shown here is derived from an EMBL/GenBank/DDBJ whole genome shotgun (WGS) entry which is preliminary data.</text>
</comment>
<organism evidence="3 4">
    <name type="scientific">Teichococcus deserti</name>
    <dbReference type="NCBI Taxonomy" id="1817963"/>
    <lineage>
        <taxon>Bacteria</taxon>
        <taxon>Pseudomonadati</taxon>
        <taxon>Pseudomonadota</taxon>
        <taxon>Alphaproteobacteria</taxon>
        <taxon>Acetobacterales</taxon>
        <taxon>Roseomonadaceae</taxon>
        <taxon>Roseomonas</taxon>
    </lineage>
</organism>